<keyword evidence="3" id="KW-0597">Phosphoprotein</keyword>
<dbReference type="Proteomes" id="UP000694388">
    <property type="component" value="Unplaced"/>
</dbReference>
<keyword evidence="15" id="KW-1185">Reference proteome</keyword>
<evidence type="ECO:0000256" key="3">
    <source>
        <dbReference type="ARBA" id="ARBA00022553"/>
    </source>
</evidence>
<dbReference type="GO" id="GO:0005634">
    <property type="term" value="C:nucleus"/>
    <property type="evidence" value="ECO:0007669"/>
    <property type="project" value="UniProtKB-SubCell"/>
</dbReference>
<evidence type="ECO:0000313" key="15">
    <source>
        <dbReference type="Proteomes" id="UP000694388"/>
    </source>
</evidence>
<evidence type="ECO:0000256" key="5">
    <source>
        <dbReference type="ARBA" id="ARBA00023015"/>
    </source>
</evidence>
<feature type="domain" description="Bromodomain associated" evidence="13">
    <location>
        <begin position="147"/>
        <end position="226"/>
    </location>
</feature>
<evidence type="ECO:0000256" key="6">
    <source>
        <dbReference type="ARBA" id="ARBA00023163"/>
    </source>
</evidence>
<evidence type="ECO:0000256" key="8">
    <source>
        <dbReference type="ARBA" id="ARBA00065102"/>
    </source>
</evidence>
<dbReference type="Pfam" id="PF07524">
    <property type="entry name" value="Bromo_TP"/>
    <property type="match status" value="1"/>
</dbReference>
<evidence type="ECO:0000256" key="9">
    <source>
        <dbReference type="ARBA" id="ARBA00074250"/>
    </source>
</evidence>
<comment type="subunit">
    <text evidence="8">Component of the STAGA transcription coactivator-HAT complex, at least composed of SUPT3H, SUPT7L, GCN5L2, TAF5L, TAF6L, TADA3L, TAD1L, TAF10, TAF12 and TAF9.</text>
</comment>
<evidence type="ECO:0000256" key="10">
    <source>
        <dbReference type="ARBA" id="ARBA00082307"/>
    </source>
</evidence>
<dbReference type="GO" id="GO:0046982">
    <property type="term" value="F:protein heterodimerization activity"/>
    <property type="evidence" value="ECO:0007669"/>
    <property type="project" value="InterPro"/>
</dbReference>
<dbReference type="AlphaFoldDB" id="A0A8C4R9A7"/>
<organism evidence="14 15">
    <name type="scientific">Eptatretus burgeri</name>
    <name type="common">Inshore hagfish</name>
    <dbReference type="NCBI Taxonomy" id="7764"/>
    <lineage>
        <taxon>Eukaryota</taxon>
        <taxon>Metazoa</taxon>
        <taxon>Chordata</taxon>
        <taxon>Craniata</taxon>
        <taxon>Vertebrata</taxon>
        <taxon>Cyclostomata</taxon>
        <taxon>Myxini</taxon>
        <taxon>Myxiniformes</taxon>
        <taxon>Myxinidae</taxon>
        <taxon>Eptatretinae</taxon>
        <taxon>Eptatretus</taxon>
    </lineage>
</organism>
<dbReference type="FunFam" id="1.10.20.10:FF:000034">
    <property type="entry name" value="STAGA complex 65 subunit gamma"/>
    <property type="match status" value="1"/>
</dbReference>
<dbReference type="SMART" id="SM00576">
    <property type="entry name" value="BTP"/>
    <property type="match status" value="1"/>
</dbReference>
<dbReference type="PANTHER" id="PTHR28598">
    <property type="entry name" value="STAGA COMPLEX 65 SUBUNIT GAMMA"/>
    <property type="match status" value="1"/>
</dbReference>
<evidence type="ECO:0000259" key="13">
    <source>
        <dbReference type="SMART" id="SM00576"/>
    </source>
</evidence>
<dbReference type="GeneTree" id="ENSGT00390000005572"/>
<reference evidence="14" key="1">
    <citation type="submission" date="2025-08" db="UniProtKB">
        <authorList>
            <consortium name="Ensembl"/>
        </authorList>
    </citation>
    <scope>IDENTIFICATION</scope>
</reference>
<keyword evidence="7" id="KW-0539">Nucleus</keyword>
<keyword evidence="5" id="KW-0805">Transcription regulation</keyword>
<feature type="compositionally biased region" description="Basic residues" evidence="12">
    <location>
        <begin position="387"/>
        <end position="396"/>
    </location>
</feature>
<dbReference type="PANTHER" id="PTHR28598:SF1">
    <property type="entry name" value="STAGA COMPLEX 65 SUBUNIT GAMMA"/>
    <property type="match status" value="1"/>
</dbReference>
<comment type="subcellular location">
    <subcellularLocation>
        <location evidence="1">Nucleus</location>
    </subcellularLocation>
</comment>
<evidence type="ECO:0000313" key="14">
    <source>
        <dbReference type="Ensembl" id="ENSEBUP00000026256.1"/>
    </source>
</evidence>
<keyword evidence="4" id="KW-0832">Ubl conjugation</keyword>
<evidence type="ECO:0000256" key="12">
    <source>
        <dbReference type="SAM" id="MobiDB-lite"/>
    </source>
</evidence>
<feature type="region of interest" description="Disordered" evidence="12">
    <location>
        <begin position="331"/>
        <end position="396"/>
    </location>
</feature>
<feature type="region of interest" description="Disordered" evidence="12">
    <location>
        <begin position="1"/>
        <end position="47"/>
    </location>
</feature>
<accession>A0A8C4R9A7</accession>
<dbReference type="InterPro" id="IPR009072">
    <property type="entry name" value="Histone-fold"/>
</dbReference>
<evidence type="ECO:0000256" key="1">
    <source>
        <dbReference type="ARBA" id="ARBA00004123"/>
    </source>
</evidence>
<evidence type="ECO:0000256" key="11">
    <source>
        <dbReference type="ARBA" id="ARBA00084075"/>
    </source>
</evidence>
<sequence length="396" mass="42623">MLYWGELPAAAGQPGRGAVDVLQAEPRAAEPRAPTLHQPRPRQPRSCGVRPGGLDPLSAHTVRLLQHCRRLRGLQQAAEGVKTDEAAPAAATGLPPPPPLPVALPHSQADVVLGPKAATPAARIVDPDDESSEFARGRALPQPELRAVECRRVLGRAVTSLLAHAGFDTAYESALETLTDVVHEFYLKLGLLLRTASDREARMGYTAFPDVIEQVFHEIGIGSSLELRGFWQRRVRDYHAFVLSGSKQLTEEYERMLNPSRLVTVQTSWVKEEPLGELISFPVSEESEVEQAGEGELLQLDMEASETTINTAGADGSGNSSPLWGMVQVKSEPPEQDDAPSGAFDEPMSAMSEGSIALTPSGAATDVSHLCPTPDGSMASPPVFGHRPPRKKLKKL</sequence>
<proteinExistence type="predicted"/>
<dbReference type="OMA" id="ELSWNSC"/>
<dbReference type="Gene3D" id="1.10.20.10">
    <property type="entry name" value="Histone, subunit A"/>
    <property type="match status" value="1"/>
</dbReference>
<dbReference type="GO" id="GO:0000124">
    <property type="term" value="C:SAGA complex"/>
    <property type="evidence" value="ECO:0007669"/>
    <property type="project" value="InterPro"/>
</dbReference>
<name>A0A8C4R9A7_EPTBU</name>
<dbReference type="Ensembl" id="ENSEBUT00000026832.1">
    <property type="protein sequence ID" value="ENSEBUP00000026256.1"/>
    <property type="gene ID" value="ENSEBUG00000016174.1"/>
</dbReference>
<evidence type="ECO:0000256" key="7">
    <source>
        <dbReference type="ARBA" id="ARBA00023242"/>
    </source>
</evidence>
<evidence type="ECO:0000256" key="2">
    <source>
        <dbReference type="ARBA" id="ARBA00022499"/>
    </source>
</evidence>
<reference evidence="14" key="2">
    <citation type="submission" date="2025-09" db="UniProtKB">
        <authorList>
            <consortium name="Ensembl"/>
        </authorList>
    </citation>
    <scope>IDENTIFICATION</scope>
</reference>
<dbReference type="CDD" id="cd06847">
    <property type="entry name" value="HFD_SUPT7L"/>
    <property type="match status" value="1"/>
</dbReference>
<keyword evidence="2" id="KW-1017">Isopeptide bond</keyword>
<dbReference type="InterPro" id="IPR039460">
    <property type="entry name" value="SUPT7L/Spt7"/>
</dbReference>
<dbReference type="GO" id="GO:0003713">
    <property type="term" value="F:transcription coactivator activity"/>
    <property type="evidence" value="ECO:0007669"/>
    <property type="project" value="TreeGrafter"/>
</dbReference>
<protein>
    <recommendedName>
        <fullName evidence="9">STAGA complex 65 subunit gamma</fullName>
    </recommendedName>
    <alternativeName>
        <fullName evidence="11">SPTF-associated factor 65 gamma</fullName>
    </alternativeName>
    <alternativeName>
        <fullName evidence="10">Suppressor of Ty 7-like</fullName>
    </alternativeName>
</protein>
<keyword evidence="6" id="KW-0804">Transcription</keyword>
<evidence type="ECO:0000256" key="4">
    <source>
        <dbReference type="ARBA" id="ARBA00022843"/>
    </source>
</evidence>
<dbReference type="InterPro" id="IPR006565">
    <property type="entry name" value="BTP"/>
</dbReference>